<evidence type="ECO:0008006" key="4">
    <source>
        <dbReference type="Google" id="ProtNLM"/>
    </source>
</evidence>
<evidence type="ECO:0000313" key="2">
    <source>
        <dbReference type="EnsemblPlants" id="OGLUM01G07640.1"/>
    </source>
</evidence>
<proteinExistence type="predicted"/>
<organism evidence="2">
    <name type="scientific">Oryza glumipatula</name>
    <dbReference type="NCBI Taxonomy" id="40148"/>
    <lineage>
        <taxon>Eukaryota</taxon>
        <taxon>Viridiplantae</taxon>
        <taxon>Streptophyta</taxon>
        <taxon>Embryophyta</taxon>
        <taxon>Tracheophyta</taxon>
        <taxon>Spermatophyta</taxon>
        <taxon>Magnoliopsida</taxon>
        <taxon>Liliopsida</taxon>
        <taxon>Poales</taxon>
        <taxon>Poaceae</taxon>
        <taxon>BOP clade</taxon>
        <taxon>Oryzoideae</taxon>
        <taxon>Oryzeae</taxon>
        <taxon>Oryzinae</taxon>
        <taxon>Oryza</taxon>
    </lineage>
</organism>
<dbReference type="AlphaFoldDB" id="A0A0D9Y4Y4"/>
<feature type="signal peptide" evidence="1">
    <location>
        <begin position="1"/>
        <end position="21"/>
    </location>
</feature>
<reference evidence="2" key="2">
    <citation type="submission" date="2015-04" db="UniProtKB">
        <authorList>
            <consortium name="EnsemblPlants"/>
        </authorList>
    </citation>
    <scope>IDENTIFICATION</scope>
</reference>
<keyword evidence="1" id="KW-0732">Signal</keyword>
<dbReference type="HOGENOM" id="CLU_2030332_0_0_1"/>
<reference evidence="2" key="1">
    <citation type="submission" date="2013-08" db="EMBL/GenBank/DDBJ databases">
        <title>Oryza genome evolution.</title>
        <authorList>
            <person name="Wing R.A."/>
            <person name="Panaud O."/>
            <person name="Oliveira A.C."/>
        </authorList>
    </citation>
    <scope>NUCLEOTIDE SEQUENCE</scope>
</reference>
<dbReference type="Proteomes" id="UP000026961">
    <property type="component" value="Chromosome 1"/>
</dbReference>
<protein>
    <recommendedName>
        <fullName evidence="4">DUF3778 domain-containing protein</fullName>
    </recommendedName>
</protein>
<feature type="chain" id="PRO_5047357241" description="DUF3778 domain-containing protein" evidence="1">
    <location>
        <begin position="22"/>
        <end position="122"/>
    </location>
</feature>
<keyword evidence="3" id="KW-1185">Reference proteome</keyword>
<accession>A0A0D9Y4Y4</accession>
<sequence length="122" mass="13628">MRKAWKITEIFFLCCVCLSLSHHNRVVLSALSPLPPRRRLLLLFFPRWSGEYGGKPAPVETGKGDDDDVRCGGSDLQGCRRRVFLRSSYSRGVFLPRGVYASSPGLYDQIAGLLLLLLLLSC</sequence>
<name>A0A0D9Y4Y4_9ORYZ</name>
<reference evidence="2" key="3">
    <citation type="submission" date="2018-05" db="EMBL/GenBank/DDBJ databases">
        <title>OgluRS3 (Oryza glumaepatula Reference Sequence Version 3).</title>
        <authorList>
            <person name="Zhang J."/>
            <person name="Kudrna D."/>
            <person name="Lee S."/>
            <person name="Talag J."/>
            <person name="Welchert J."/>
            <person name="Wing R.A."/>
        </authorList>
    </citation>
    <scope>NUCLEOTIDE SEQUENCE [LARGE SCALE GENOMIC DNA]</scope>
</reference>
<evidence type="ECO:0000313" key="3">
    <source>
        <dbReference type="Proteomes" id="UP000026961"/>
    </source>
</evidence>
<dbReference type="EnsemblPlants" id="OGLUM01G07640.1">
    <property type="protein sequence ID" value="OGLUM01G07640.1"/>
    <property type="gene ID" value="OGLUM01G07640"/>
</dbReference>
<dbReference type="Gramene" id="OGLUM01G07640.1">
    <property type="protein sequence ID" value="OGLUM01G07640.1"/>
    <property type="gene ID" value="OGLUM01G07640"/>
</dbReference>
<evidence type="ECO:0000256" key="1">
    <source>
        <dbReference type="SAM" id="SignalP"/>
    </source>
</evidence>